<dbReference type="Gene3D" id="3.40.630.30">
    <property type="match status" value="1"/>
</dbReference>
<accession>A0A0R1WQ61</accession>
<dbReference type="OrthoDB" id="9784707at2"/>
<dbReference type="PANTHER" id="PTHR43441:SF11">
    <property type="entry name" value="RIBOSOMAL-PROTEIN-SERINE ACETYLTRANSFERASE"/>
    <property type="match status" value="1"/>
</dbReference>
<gene>
    <name evidence="2" type="ORF">FC40_GL001089</name>
</gene>
<sequence length="160" mass="18711">MELRKLNQIDLPILFQLIQANKKVLLPWIKWVESINTLDDLSAWYQQIKAPIIYLVVVEQQVVGMTDISQISHENKRGEVGIWLAKNVQKKGYSKKALLKLEDIASKQYGLSELEMMIAPDNQASLRLAMSLNYCEQDPITSWKDQRIIWRIFNKKIKKR</sequence>
<evidence type="ECO:0000313" key="3">
    <source>
        <dbReference type="Proteomes" id="UP000051054"/>
    </source>
</evidence>
<evidence type="ECO:0000313" key="2">
    <source>
        <dbReference type="EMBL" id="KRM17881.1"/>
    </source>
</evidence>
<proteinExistence type="predicted"/>
<dbReference type="Proteomes" id="UP000051054">
    <property type="component" value="Unassembled WGS sequence"/>
</dbReference>
<comment type="caution">
    <text evidence="2">The sequence shown here is derived from an EMBL/GenBank/DDBJ whole genome shotgun (WGS) entry which is preliminary data.</text>
</comment>
<dbReference type="InterPro" id="IPR000182">
    <property type="entry name" value="GNAT_dom"/>
</dbReference>
<feature type="domain" description="N-acetyltransferase" evidence="1">
    <location>
        <begin position="1"/>
        <end position="155"/>
    </location>
</feature>
<dbReference type="PATRIC" id="fig|1423755.3.peg.1150"/>
<dbReference type="SUPFAM" id="SSF55729">
    <property type="entry name" value="Acyl-CoA N-acyltransferases (Nat)"/>
    <property type="match status" value="1"/>
</dbReference>
<dbReference type="GO" id="GO:0005737">
    <property type="term" value="C:cytoplasm"/>
    <property type="evidence" value="ECO:0007669"/>
    <property type="project" value="TreeGrafter"/>
</dbReference>
<protein>
    <recommendedName>
        <fullName evidence="1">N-acetyltransferase domain-containing protein</fullName>
    </recommendedName>
</protein>
<organism evidence="2 3">
    <name type="scientific">Ligilactobacillus hayakitensis DSM 18933 = JCM 14209</name>
    <dbReference type="NCBI Taxonomy" id="1423755"/>
    <lineage>
        <taxon>Bacteria</taxon>
        <taxon>Bacillati</taxon>
        <taxon>Bacillota</taxon>
        <taxon>Bacilli</taxon>
        <taxon>Lactobacillales</taxon>
        <taxon>Lactobacillaceae</taxon>
        <taxon>Ligilactobacillus</taxon>
    </lineage>
</organism>
<evidence type="ECO:0000259" key="1">
    <source>
        <dbReference type="PROSITE" id="PS51186"/>
    </source>
</evidence>
<dbReference type="STRING" id="1423755.FC40_GL001089"/>
<dbReference type="eggNOG" id="COG1670">
    <property type="taxonomic scope" value="Bacteria"/>
</dbReference>
<name>A0A0R1WQ61_9LACO</name>
<keyword evidence="3" id="KW-1185">Reference proteome</keyword>
<dbReference type="InterPro" id="IPR051908">
    <property type="entry name" value="Ribosomal_N-acetyltransferase"/>
</dbReference>
<dbReference type="PANTHER" id="PTHR43441">
    <property type="entry name" value="RIBOSOMAL-PROTEIN-SERINE ACETYLTRANSFERASE"/>
    <property type="match status" value="1"/>
</dbReference>
<reference evidence="2 3" key="1">
    <citation type="journal article" date="2015" name="Genome Announc.">
        <title>Expanding the biotechnology potential of lactobacilli through comparative genomics of 213 strains and associated genera.</title>
        <authorList>
            <person name="Sun Z."/>
            <person name="Harris H.M."/>
            <person name="McCann A."/>
            <person name="Guo C."/>
            <person name="Argimon S."/>
            <person name="Zhang W."/>
            <person name="Yang X."/>
            <person name="Jeffery I.B."/>
            <person name="Cooney J.C."/>
            <person name="Kagawa T.F."/>
            <person name="Liu W."/>
            <person name="Song Y."/>
            <person name="Salvetti E."/>
            <person name="Wrobel A."/>
            <person name="Rasinkangas P."/>
            <person name="Parkhill J."/>
            <person name="Rea M.C."/>
            <person name="O'Sullivan O."/>
            <person name="Ritari J."/>
            <person name="Douillard F.P."/>
            <person name="Paul Ross R."/>
            <person name="Yang R."/>
            <person name="Briner A.E."/>
            <person name="Felis G.E."/>
            <person name="de Vos W.M."/>
            <person name="Barrangou R."/>
            <person name="Klaenhammer T.R."/>
            <person name="Caufield P.W."/>
            <person name="Cui Y."/>
            <person name="Zhang H."/>
            <person name="O'Toole P.W."/>
        </authorList>
    </citation>
    <scope>NUCLEOTIDE SEQUENCE [LARGE SCALE GENOMIC DNA]</scope>
    <source>
        <strain evidence="2 3">DSM 18933</strain>
    </source>
</reference>
<dbReference type="InterPro" id="IPR016181">
    <property type="entry name" value="Acyl_CoA_acyltransferase"/>
</dbReference>
<dbReference type="AlphaFoldDB" id="A0A0R1WQ61"/>
<dbReference type="EMBL" id="AZGD01000100">
    <property type="protein sequence ID" value="KRM17881.1"/>
    <property type="molecule type" value="Genomic_DNA"/>
</dbReference>
<dbReference type="GO" id="GO:1990189">
    <property type="term" value="F:protein N-terminal-serine acetyltransferase activity"/>
    <property type="evidence" value="ECO:0007669"/>
    <property type="project" value="TreeGrafter"/>
</dbReference>
<dbReference type="GO" id="GO:0008999">
    <property type="term" value="F:protein-N-terminal-alanine acetyltransferase activity"/>
    <property type="evidence" value="ECO:0007669"/>
    <property type="project" value="TreeGrafter"/>
</dbReference>
<dbReference type="PROSITE" id="PS51186">
    <property type="entry name" value="GNAT"/>
    <property type="match status" value="1"/>
</dbReference>
<dbReference type="Pfam" id="PF13302">
    <property type="entry name" value="Acetyltransf_3"/>
    <property type="match status" value="1"/>
</dbReference>
<dbReference type="RefSeq" id="WP_025022235.1">
    <property type="nucleotide sequence ID" value="NZ_AZGD01000100.1"/>
</dbReference>